<dbReference type="InterPro" id="IPR018392">
    <property type="entry name" value="LysM"/>
</dbReference>
<reference evidence="3 4" key="1">
    <citation type="submission" date="2017-06" db="EMBL/GenBank/DDBJ databases">
        <title>Genome sequencing of cyanobaciteial culture collection at National Institute for Environmental Studies (NIES).</title>
        <authorList>
            <person name="Hirose Y."/>
            <person name="Shimura Y."/>
            <person name="Fujisawa T."/>
            <person name="Nakamura Y."/>
            <person name="Kawachi M."/>
        </authorList>
    </citation>
    <scope>NUCLEOTIDE SEQUENCE [LARGE SCALE GENOMIC DNA]</scope>
    <source>
        <strain evidence="3 4">NIES-267</strain>
    </source>
</reference>
<evidence type="ECO:0000256" key="1">
    <source>
        <dbReference type="SAM" id="MobiDB-lite"/>
    </source>
</evidence>
<dbReference type="OrthoDB" id="1242806at2"/>
<dbReference type="Proteomes" id="UP000218418">
    <property type="component" value="Chromosome"/>
</dbReference>
<sequence>MNDTNINGNLPLDASQFQLQDNSAGYGLDVTQQEDSLDFNFGLSDYFSYTVNPQDTLWDIADRETDNPLNWKKFRESDGTNFTSDEARKLQIGSTVYIPKDILTGLAVSSIDTFEYDSPSDSITNYTPSSIPNEDYIPYTVKPNDTLWDIASKEFGDPYDWIAILKADGTNFTEEEAKQLQINSTIYLPKNLAISSQSDQVDDVVVSPTPELKSYLDTIQSDESEAESNSQKNENSSQLSNNPFAPFVQPNLGYTVKSDKVFEGGNINAGLFRAVVVDDKMEGKISFEPNWEPGKNSFLEPDYVPTLNLELSNLFREAEKSWETDIIDGLLKWDESKGFSFQIGELEPFSVWVSELEANAFDPKTGSPTTDLTVAVEGELNKLIPENIKSQDAFKHLDLANMTGEIEYSAKLSWKHEPPEIFKPLVPEPVTVYVNDSLPQYNQPRQPAGINPYPLEEIIRQPPITPPPIMEPESVSVPNVTIERPNIETVTQPTLSPVTSDTVKDTNPINNFLQENSSTVSSLSSLALLGVTALAVGGYAATAPVSLPATLLTATAGVIGLSVLRLFGDSGDDELS</sequence>
<protein>
    <submittedName>
        <fullName evidence="3">Peptidoglycan-binding LysM</fullName>
    </submittedName>
</protein>
<dbReference type="EMBL" id="AP018227">
    <property type="protein sequence ID" value="BAY81950.1"/>
    <property type="molecule type" value="Genomic_DNA"/>
</dbReference>
<evidence type="ECO:0000313" key="4">
    <source>
        <dbReference type="Proteomes" id="UP000218418"/>
    </source>
</evidence>
<dbReference type="CDD" id="cd00118">
    <property type="entry name" value="LysM"/>
    <property type="match status" value="1"/>
</dbReference>
<feature type="domain" description="LysM" evidence="2">
    <location>
        <begin position="137"/>
        <end position="188"/>
    </location>
</feature>
<dbReference type="PROSITE" id="PS51782">
    <property type="entry name" value="LYSM"/>
    <property type="match status" value="2"/>
</dbReference>
<evidence type="ECO:0000259" key="2">
    <source>
        <dbReference type="PROSITE" id="PS51782"/>
    </source>
</evidence>
<feature type="region of interest" description="Disordered" evidence="1">
    <location>
        <begin position="220"/>
        <end position="243"/>
    </location>
</feature>
<dbReference type="Pfam" id="PF01476">
    <property type="entry name" value="LysM"/>
    <property type="match status" value="2"/>
</dbReference>
<evidence type="ECO:0000313" key="3">
    <source>
        <dbReference type="EMBL" id="BAY81950.1"/>
    </source>
</evidence>
<dbReference type="Gene3D" id="3.10.350.10">
    <property type="entry name" value="LysM domain"/>
    <property type="match status" value="1"/>
</dbReference>
<dbReference type="AlphaFoldDB" id="A0A1Z4LL46"/>
<gene>
    <name evidence="3" type="ORF">NIES267_14280</name>
</gene>
<name>A0A1Z4LL46_9CYAN</name>
<keyword evidence="4" id="KW-1185">Reference proteome</keyword>
<accession>A0A1Z4LL46</accession>
<dbReference type="InterPro" id="IPR036779">
    <property type="entry name" value="LysM_dom_sf"/>
</dbReference>
<feature type="compositionally biased region" description="Low complexity" evidence="1">
    <location>
        <begin position="227"/>
        <end position="242"/>
    </location>
</feature>
<proteinExistence type="predicted"/>
<feature type="domain" description="LysM" evidence="2">
    <location>
        <begin position="47"/>
        <end position="98"/>
    </location>
</feature>
<organism evidence="3 4">
    <name type="scientific">Calothrix parasitica NIES-267</name>
    <dbReference type="NCBI Taxonomy" id="1973488"/>
    <lineage>
        <taxon>Bacteria</taxon>
        <taxon>Bacillati</taxon>
        <taxon>Cyanobacteriota</taxon>
        <taxon>Cyanophyceae</taxon>
        <taxon>Nostocales</taxon>
        <taxon>Calotrichaceae</taxon>
        <taxon>Calothrix</taxon>
    </lineage>
</organism>